<proteinExistence type="inferred from homology"/>
<dbReference type="EMBL" id="CP036262">
    <property type="protein sequence ID" value="QDS93020.1"/>
    <property type="molecule type" value="Genomic_DNA"/>
</dbReference>
<keyword evidence="3 5" id="KW-0687">Ribonucleoprotein</keyword>
<evidence type="ECO:0000256" key="5">
    <source>
        <dbReference type="HAMAP-Rule" id="MF_00373"/>
    </source>
</evidence>
<keyword evidence="7" id="KW-1185">Reference proteome</keyword>
<dbReference type="AlphaFoldDB" id="A0A517MDQ5"/>
<dbReference type="InterPro" id="IPR034704">
    <property type="entry name" value="Ribosomal_bL28/bL31-like_sf"/>
</dbReference>
<reference evidence="6 7" key="1">
    <citation type="submission" date="2019-02" db="EMBL/GenBank/DDBJ databases">
        <title>Deep-cultivation of Planctomycetes and their phenomic and genomic characterization uncovers novel biology.</title>
        <authorList>
            <person name="Wiegand S."/>
            <person name="Jogler M."/>
            <person name="Boedeker C."/>
            <person name="Pinto D."/>
            <person name="Vollmers J."/>
            <person name="Rivas-Marin E."/>
            <person name="Kohn T."/>
            <person name="Peeters S.H."/>
            <person name="Heuer A."/>
            <person name="Rast P."/>
            <person name="Oberbeckmann S."/>
            <person name="Bunk B."/>
            <person name="Jeske O."/>
            <person name="Meyerdierks A."/>
            <person name="Storesund J.E."/>
            <person name="Kallscheuer N."/>
            <person name="Luecker S."/>
            <person name="Lage O.M."/>
            <person name="Pohl T."/>
            <person name="Merkel B.J."/>
            <person name="Hornburger P."/>
            <person name="Mueller R.-W."/>
            <person name="Bruemmer F."/>
            <person name="Labrenz M."/>
            <person name="Spormann A.M."/>
            <person name="Op den Camp H."/>
            <person name="Overmann J."/>
            <person name="Amann R."/>
            <person name="Jetten M.S.M."/>
            <person name="Mascher T."/>
            <person name="Medema M.H."/>
            <person name="Devos D.P."/>
            <person name="Kaster A.-K."/>
            <person name="Ovreas L."/>
            <person name="Rohde M."/>
            <person name="Galperin M.Y."/>
            <person name="Jogler C."/>
        </authorList>
    </citation>
    <scope>NUCLEOTIDE SEQUENCE [LARGE SCALE GENOMIC DNA]</scope>
    <source>
        <strain evidence="6 7">FF011L</strain>
    </source>
</reference>
<dbReference type="PANTHER" id="PTHR39080">
    <property type="entry name" value="50S RIBOSOMAL PROTEIN L28"/>
    <property type="match status" value="1"/>
</dbReference>
<sequence length="92" mass="10109">MARQCEACGKKVQMGNRVETRGKAKYLGGVGTKITGITRRKFVPNLQKVHITTPSGENKSVRVCTSCIRSGAVRKKVHVKPFELGDKKPAKK</sequence>
<dbReference type="InterPro" id="IPR001383">
    <property type="entry name" value="Ribosomal_bL28_bact-type"/>
</dbReference>
<organism evidence="6 7">
    <name type="scientific">Roseimaritima multifibrata</name>
    <dbReference type="NCBI Taxonomy" id="1930274"/>
    <lineage>
        <taxon>Bacteria</taxon>
        <taxon>Pseudomonadati</taxon>
        <taxon>Planctomycetota</taxon>
        <taxon>Planctomycetia</taxon>
        <taxon>Pirellulales</taxon>
        <taxon>Pirellulaceae</taxon>
        <taxon>Roseimaritima</taxon>
    </lineage>
</organism>
<dbReference type="PANTHER" id="PTHR39080:SF1">
    <property type="entry name" value="LARGE RIBOSOMAL SUBUNIT PROTEIN BL28A"/>
    <property type="match status" value="1"/>
</dbReference>
<dbReference type="InterPro" id="IPR026569">
    <property type="entry name" value="Ribosomal_bL28"/>
</dbReference>
<evidence type="ECO:0000256" key="2">
    <source>
        <dbReference type="ARBA" id="ARBA00022980"/>
    </source>
</evidence>
<name>A0A517MDQ5_9BACT</name>
<dbReference type="GO" id="GO:1990904">
    <property type="term" value="C:ribonucleoprotein complex"/>
    <property type="evidence" value="ECO:0007669"/>
    <property type="project" value="UniProtKB-KW"/>
</dbReference>
<evidence type="ECO:0000313" key="6">
    <source>
        <dbReference type="EMBL" id="QDS93020.1"/>
    </source>
</evidence>
<dbReference type="SUPFAM" id="SSF143800">
    <property type="entry name" value="L28p-like"/>
    <property type="match status" value="1"/>
</dbReference>
<accession>A0A517MDQ5</accession>
<dbReference type="Gene3D" id="2.30.170.40">
    <property type="entry name" value="Ribosomal protein L28/L24"/>
    <property type="match status" value="1"/>
</dbReference>
<dbReference type="NCBIfam" id="TIGR00009">
    <property type="entry name" value="L28"/>
    <property type="match status" value="1"/>
</dbReference>
<gene>
    <name evidence="5 6" type="primary">rpmB</name>
    <name evidence="6" type="ORF">FF011L_17750</name>
</gene>
<comment type="similarity">
    <text evidence="1 5">Belongs to the bacterial ribosomal protein bL28 family.</text>
</comment>
<evidence type="ECO:0000256" key="1">
    <source>
        <dbReference type="ARBA" id="ARBA00008760"/>
    </source>
</evidence>
<protein>
    <recommendedName>
        <fullName evidence="4 5">Large ribosomal subunit protein bL28</fullName>
    </recommendedName>
</protein>
<dbReference type="GO" id="GO:0005840">
    <property type="term" value="C:ribosome"/>
    <property type="evidence" value="ECO:0007669"/>
    <property type="project" value="UniProtKB-KW"/>
</dbReference>
<dbReference type="GO" id="GO:0006412">
    <property type="term" value="P:translation"/>
    <property type="evidence" value="ECO:0007669"/>
    <property type="project" value="UniProtKB-UniRule"/>
</dbReference>
<dbReference type="OrthoDB" id="9805609at2"/>
<dbReference type="InterPro" id="IPR050096">
    <property type="entry name" value="Bacterial_rp_bL28"/>
</dbReference>
<dbReference type="RefSeq" id="WP_145351176.1">
    <property type="nucleotide sequence ID" value="NZ_CP036262.1"/>
</dbReference>
<dbReference type="Gene3D" id="2.20.150.30">
    <property type="match status" value="1"/>
</dbReference>
<dbReference type="Proteomes" id="UP000320672">
    <property type="component" value="Chromosome"/>
</dbReference>
<dbReference type="GO" id="GO:0003735">
    <property type="term" value="F:structural constituent of ribosome"/>
    <property type="evidence" value="ECO:0007669"/>
    <property type="project" value="InterPro"/>
</dbReference>
<dbReference type="KEGG" id="rml:FF011L_17750"/>
<dbReference type="Pfam" id="PF00830">
    <property type="entry name" value="Ribosomal_L28"/>
    <property type="match status" value="1"/>
</dbReference>
<dbReference type="HAMAP" id="MF_00373">
    <property type="entry name" value="Ribosomal_bL28"/>
    <property type="match status" value="1"/>
</dbReference>
<keyword evidence="2 5" id="KW-0689">Ribosomal protein</keyword>
<evidence type="ECO:0000256" key="4">
    <source>
        <dbReference type="ARBA" id="ARBA00035174"/>
    </source>
</evidence>
<evidence type="ECO:0000256" key="3">
    <source>
        <dbReference type="ARBA" id="ARBA00023274"/>
    </source>
</evidence>
<dbReference type="InterPro" id="IPR037147">
    <property type="entry name" value="Ribosomal_bL28_sf"/>
</dbReference>
<evidence type="ECO:0000313" key="7">
    <source>
        <dbReference type="Proteomes" id="UP000320672"/>
    </source>
</evidence>